<reference evidence="4" key="1">
    <citation type="submission" date="2024-07" db="EMBL/GenBank/DDBJ databases">
        <authorList>
            <person name="Yu S.T."/>
        </authorList>
    </citation>
    <scope>NUCLEOTIDE SEQUENCE</scope>
    <source>
        <strain evidence="4">R28</strain>
    </source>
</reference>
<dbReference type="PANTHER" id="PTHR48083">
    <property type="entry name" value="MEDIUM-CHAIN SPECIFIC ACYL-COA DEHYDROGENASE, MITOCHONDRIAL-RELATED"/>
    <property type="match status" value="1"/>
</dbReference>
<dbReference type="EMBL" id="CP163439">
    <property type="protein sequence ID" value="XDQ39586.1"/>
    <property type="molecule type" value="Genomic_DNA"/>
</dbReference>
<keyword evidence="1" id="KW-0285">Flavoprotein</keyword>
<evidence type="ECO:0000259" key="3">
    <source>
        <dbReference type="Pfam" id="PF00441"/>
    </source>
</evidence>
<dbReference type="AlphaFoldDB" id="A0AB39Q9V5"/>
<dbReference type="Pfam" id="PF00441">
    <property type="entry name" value="Acyl-CoA_dh_1"/>
    <property type="match status" value="1"/>
</dbReference>
<protein>
    <submittedName>
        <fullName evidence="4">Acyl-CoA dehydrogenase family protein</fullName>
    </submittedName>
</protein>
<dbReference type="InterPro" id="IPR036250">
    <property type="entry name" value="AcylCo_DH-like_C"/>
</dbReference>
<dbReference type="GO" id="GO:0003995">
    <property type="term" value="F:acyl-CoA dehydrogenase activity"/>
    <property type="evidence" value="ECO:0007669"/>
    <property type="project" value="TreeGrafter"/>
</dbReference>
<sequence>MPAPDRGNDAGLGVAVLTTVARRLTLHLLDRLVPDASARPDRVSTALGHTTTHGLLGTHCDIALHGPPGRLEAHGYADQVLGLPDARAVLAEGIRRHDECPVLLLLPLDTAHTQVREQRFGALAGVRFARLEVTALPVPDHALLGTVEQHAPLLGDAVAATRLALAQLLTDLAQQSVSDVLGYASRRPFQDGALADRQAFLHAVAEATAEVRMCHAVTRRAATAGGPAQWDRAVRAGVFVSRAVPRAVGTACRLFGGRGFMDGHPIAAAYRAAVFAPVLVGGEQRLVHSMRERLADEVSFPQTVGRARQPVAGSPR</sequence>
<dbReference type="RefSeq" id="WP_369174308.1">
    <property type="nucleotide sequence ID" value="NZ_CP163439.1"/>
</dbReference>
<dbReference type="InterPro" id="IPR009075">
    <property type="entry name" value="AcylCo_DH/oxidase_C"/>
</dbReference>
<dbReference type="SUPFAM" id="SSF47203">
    <property type="entry name" value="Acyl-CoA dehydrogenase C-terminal domain-like"/>
    <property type="match status" value="1"/>
</dbReference>
<gene>
    <name evidence="4" type="ORF">AB5J49_42985</name>
</gene>
<evidence type="ECO:0000256" key="1">
    <source>
        <dbReference type="ARBA" id="ARBA00022630"/>
    </source>
</evidence>
<dbReference type="GO" id="GO:0005737">
    <property type="term" value="C:cytoplasm"/>
    <property type="evidence" value="ECO:0007669"/>
    <property type="project" value="TreeGrafter"/>
</dbReference>
<dbReference type="Gene3D" id="1.20.140.10">
    <property type="entry name" value="Butyryl-CoA Dehydrogenase, subunit A, domain 3"/>
    <property type="match status" value="1"/>
</dbReference>
<feature type="domain" description="Acyl-CoA dehydrogenase/oxidase C-terminal" evidence="3">
    <location>
        <begin position="159"/>
        <end position="293"/>
    </location>
</feature>
<accession>A0AB39Q9V5</accession>
<keyword evidence="2" id="KW-0560">Oxidoreductase</keyword>
<evidence type="ECO:0000313" key="4">
    <source>
        <dbReference type="EMBL" id="XDQ39586.1"/>
    </source>
</evidence>
<evidence type="ECO:0000256" key="2">
    <source>
        <dbReference type="ARBA" id="ARBA00023002"/>
    </source>
</evidence>
<organism evidence="4">
    <name type="scientific">Streptomyces sp. R28</name>
    <dbReference type="NCBI Taxonomy" id="3238628"/>
    <lineage>
        <taxon>Bacteria</taxon>
        <taxon>Bacillati</taxon>
        <taxon>Actinomycetota</taxon>
        <taxon>Actinomycetes</taxon>
        <taxon>Kitasatosporales</taxon>
        <taxon>Streptomycetaceae</taxon>
        <taxon>Streptomyces</taxon>
    </lineage>
</organism>
<dbReference type="PANTHER" id="PTHR48083:SF2">
    <property type="entry name" value="MEDIUM-CHAIN SPECIFIC ACYL-COA DEHYDROGENASE, MITOCHONDRIAL"/>
    <property type="match status" value="1"/>
</dbReference>
<dbReference type="InterPro" id="IPR050741">
    <property type="entry name" value="Acyl-CoA_dehydrogenase"/>
</dbReference>
<proteinExistence type="predicted"/>
<dbReference type="GO" id="GO:0033539">
    <property type="term" value="P:fatty acid beta-oxidation using acyl-CoA dehydrogenase"/>
    <property type="evidence" value="ECO:0007669"/>
    <property type="project" value="TreeGrafter"/>
</dbReference>
<name>A0AB39Q9V5_9ACTN</name>